<dbReference type="EMBL" id="JBBXMP010000697">
    <property type="protein sequence ID" value="KAL0057103.1"/>
    <property type="molecule type" value="Genomic_DNA"/>
</dbReference>
<organism evidence="1 2">
    <name type="scientific">Marasmius tenuissimus</name>
    <dbReference type="NCBI Taxonomy" id="585030"/>
    <lineage>
        <taxon>Eukaryota</taxon>
        <taxon>Fungi</taxon>
        <taxon>Dikarya</taxon>
        <taxon>Basidiomycota</taxon>
        <taxon>Agaricomycotina</taxon>
        <taxon>Agaricomycetes</taxon>
        <taxon>Agaricomycetidae</taxon>
        <taxon>Agaricales</taxon>
        <taxon>Marasmiineae</taxon>
        <taxon>Marasmiaceae</taxon>
        <taxon>Marasmius</taxon>
    </lineage>
</organism>
<sequence length="117" mass="13576">MAAPTTNKKPAISKSLIQKYNTTVPIYTEIKRKTKGSKSCYVLISPAERLQRHRECRMNAQAIQKAIAAIRAYIRDECFKLGKKYKRKQWYFLDMVYQGSIQLTKPANSPNNFNMLK</sequence>
<reference evidence="1 2" key="1">
    <citation type="submission" date="2024-05" db="EMBL/GenBank/DDBJ databases">
        <title>A draft genome resource for the thread blight pathogen Marasmius tenuissimus strain MS-2.</title>
        <authorList>
            <person name="Yulfo-Soto G.E."/>
            <person name="Baruah I.K."/>
            <person name="Amoako-Attah I."/>
            <person name="Bukari Y."/>
            <person name="Meinhardt L.W."/>
            <person name="Bailey B.A."/>
            <person name="Cohen S.P."/>
        </authorList>
    </citation>
    <scope>NUCLEOTIDE SEQUENCE [LARGE SCALE GENOMIC DNA]</scope>
    <source>
        <strain evidence="1 2">MS-2</strain>
    </source>
</reference>
<protein>
    <submittedName>
        <fullName evidence="1">Uncharacterized protein</fullName>
    </submittedName>
</protein>
<dbReference type="Proteomes" id="UP001437256">
    <property type="component" value="Unassembled WGS sequence"/>
</dbReference>
<accession>A0ABR2Z758</accession>
<proteinExistence type="predicted"/>
<name>A0ABR2Z758_9AGAR</name>
<comment type="caution">
    <text evidence="1">The sequence shown here is derived from an EMBL/GenBank/DDBJ whole genome shotgun (WGS) entry which is preliminary data.</text>
</comment>
<gene>
    <name evidence="1" type="ORF">AAF712_016271</name>
</gene>
<evidence type="ECO:0000313" key="1">
    <source>
        <dbReference type="EMBL" id="KAL0057103.1"/>
    </source>
</evidence>
<evidence type="ECO:0000313" key="2">
    <source>
        <dbReference type="Proteomes" id="UP001437256"/>
    </source>
</evidence>
<keyword evidence="2" id="KW-1185">Reference proteome</keyword>